<protein>
    <submittedName>
        <fullName evidence="2">Transposase</fullName>
    </submittedName>
</protein>
<dbReference type="PANTHER" id="PTHR47515:SF2">
    <property type="entry name" value="INTEGRASE CORE DOMAIN PROTEIN"/>
    <property type="match status" value="1"/>
</dbReference>
<name>A0A9D2IDV3_9BACT</name>
<dbReference type="SUPFAM" id="SSF53098">
    <property type="entry name" value="Ribonuclease H-like"/>
    <property type="match status" value="1"/>
</dbReference>
<gene>
    <name evidence="2" type="ORF">H9779_00790</name>
</gene>
<dbReference type="InterPro" id="IPR012337">
    <property type="entry name" value="RNaseH-like_sf"/>
</dbReference>
<dbReference type="Proteomes" id="UP000824259">
    <property type="component" value="Unassembled WGS sequence"/>
</dbReference>
<dbReference type="PROSITE" id="PS50994">
    <property type="entry name" value="INTEGRASE"/>
    <property type="match status" value="1"/>
</dbReference>
<feature type="domain" description="Integrase catalytic" evidence="1">
    <location>
        <begin position="1"/>
        <end position="79"/>
    </location>
</feature>
<dbReference type="InterPro" id="IPR001584">
    <property type="entry name" value="Integrase_cat-core"/>
</dbReference>
<dbReference type="AlphaFoldDB" id="A0A9D2IDV3"/>
<dbReference type="PANTHER" id="PTHR47515">
    <property type="entry name" value="LOW CALCIUM RESPONSE LOCUS PROTEIN T"/>
    <property type="match status" value="1"/>
</dbReference>
<dbReference type="EMBL" id="DWYR01000003">
    <property type="protein sequence ID" value="HJA98127.1"/>
    <property type="molecule type" value="Genomic_DNA"/>
</dbReference>
<sequence>EWCKGNDISILYTQPGCPTQNGYIERFNGSYRRAVLDAYIFRSIEEVKRVTQEWNCYYNNERPHESRDNIPPMKYRAKRCDTK</sequence>
<reference evidence="2" key="2">
    <citation type="submission" date="2021-04" db="EMBL/GenBank/DDBJ databases">
        <authorList>
            <person name="Gilroy R."/>
        </authorList>
    </citation>
    <scope>NUCLEOTIDE SEQUENCE</scope>
    <source>
        <strain evidence="2">CHK169-11906</strain>
    </source>
</reference>
<evidence type="ECO:0000313" key="2">
    <source>
        <dbReference type="EMBL" id="HJA98127.1"/>
    </source>
</evidence>
<evidence type="ECO:0000259" key="1">
    <source>
        <dbReference type="PROSITE" id="PS50994"/>
    </source>
</evidence>
<accession>A0A9D2IDV3</accession>
<feature type="non-terminal residue" evidence="2">
    <location>
        <position position="1"/>
    </location>
</feature>
<dbReference type="InterPro" id="IPR036397">
    <property type="entry name" value="RNaseH_sf"/>
</dbReference>
<dbReference type="Gene3D" id="3.30.420.10">
    <property type="entry name" value="Ribonuclease H-like superfamily/Ribonuclease H"/>
    <property type="match status" value="1"/>
</dbReference>
<evidence type="ECO:0000313" key="3">
    <source>
        <dbReference type="Proteomes" id="UP000824259"/>
    </source>
</evidence>
<comment type="caution">
    <text evidence="2">The sequence shown here is derived from an EMBL/GenBank/DDBJ whole genome shotgun (WGS) entry which is preliminary data.</text>
</comment>
<proteinExistence type="predicted"/>
<dbReference type="GO" id="GO:0003676">
    <property type="term" value="F:nucleic acid binding"/>
    <property type="evidence" value="ECO:0007669"/>
    <property type="project" value="InterPro"/>
</dbReference>
<organism evidence="2 3">
    <name type="scientific">Candidatus Alistipes avicola</name>
    <dbReference type="NCBI Taxonomy" id="2838432"/>
    <lineage>
        <taxon>Bacteria</taxon>
        <taxon>Pseudomonadati</taxon>
        <taxon>Bacteroidota</taxon>
        <taxon>Bacteroidia</taxon>
        <taxon>Bacteroidales</taxon>
        <taxon>Rikenellaceae</taxon>
        <taxon>Alistipes</taxon>
    </lineage>
</organism>
<reference evidence="2" key="1">
    <citation type="journal article" date="2021" name="PeerJ">
        <title>Extensive microbial diversity within the chicken gut microbiome revealed by metagenomics and culture.</title>
        <authorList>
            <person name="Gilroy R."/>
            <person name="Ravi A."/>
            <person name="Getino M."/>
            <person name="Pursley I."/>
            <person name="Horton D.L."/>
            <person name="Alikhan N.F."/>
            <person name="Baker D."/>
            <person name="Gharbi K."/>
            <person name="Hall N."/>
            <person name="Watson M."/>
            <person name="Adriaenssens E.M."/>
            <person name="Foster-Nyarko E."/>
            <person name="Jarju S."/>
            <person name="Secka A."/>
            <person name="Antonio M."/>
            <person name="Oren A."/>
            <person name="Chaudhuri R.R."/>
            <person name="La Ragione R."/>
            <person name="Hildebrand F."/>
            <person name="Pallen M.J."/>
        </authorList>
    </citation>
    <scope>NUCLEOTIDE SEQUENCE</scope>
    <source>
        <strain evidence="2">CHK169-11906</strain>
    </source>
</reference>
<dbReference type="GO" id="GO:0015074">
    <property type="term" value="P:DNA integration"/>
    <property type="evidence" value="ECO:0007669"/>
    <property type="project" value="InterPro"/>
</dbReference>
<dbReference type="Pfam" id="PF13683">
    <property type="entry name" value="rve_3"/>
    <property type="match status" value="1"/>
</dbReference>